<dbReference type="PANTHER" id="PTHR41259:SF1">
    <property type="entry name" value="DOUBLE-STRAND BREAK REPAIR RAD50 ATPASE, PUTATIVE-RELATED"/>
    <property type="match status" value="1"/>
</dbReference>
<protein>
    <submittedName>
        <fullName evidence="4">AAA family ATPase</fullName>
    </submittedName>
</protein>
<dbReference type="Gene3D" id="3.40.50.300">
    <property type="entry name" value="P-loop containing nucleotide triphosphate hydrolases"/>
    <property type="match status" value="2"/>
</dbReference>
<keyword evidence="1" id="KW-0175">Coiled coil</keyword>
<evidence type="ECO:0000313" key="4">
    <source>
        <dbReference type="EMBL" id="MBC8432266.1"/>
    </source>
</evidence>
<evidence type="ECO:0000256" key="1">
    <source>
        <dbReference type="SAM" id="Coils"/>
    </source>
</evidence>
<evidence type="ECO:0000313" key="5">
    <source>
        <dbReference type="Proteomes" id="UP000605201"/>
    </source>
</evidence>
<dbReference type="Pfam" id="PF13476">
    <property type="entry name" value="AAA_23"/>
    <property type="match status" value="1"/>
</dbReference>
<reference evidence="4 5" key="1">
    <citation type="submission" date="2020-08" db="EMBL/GenBank/DDBJ databases">
        <title>Bridging the membrane lipid divide: bacteria of the FCB group superphylum have the potential to synthesize archaeal ether lipids.</title>
        <authorList>
            <person name="Villanueva L."/>
            <person name="Von Meijenfeldt F.A.B."/>
            <person name="Westbye A.B."/>
            <person name="Yadav S."/>
            <person name="Hopmans E.C."/>
            <person name="Dutilh B.E."/>
            <person name="Sinninghe Damste J.S."/>
        </authorList>
    </citation>
    <scope>NUCLEOTIDE SEQUENCE [LARGE SCALE GENOMIC DNA]</scope>
    <source>
        <strain evidence="4">NIOZ-UU17</strain>
    </source>
</reference>
<feature type="coiled-coil region" evidence="1">
    <location>
        <begin position="355"/>
        <end position="382"/>
    </location>
</feature>
<sequence>MRLLRLRLANYRGIDESEVQFGRHGLTIVEGPNETGKTSLSESIGLLFDYLDSSKHRSIDAVRPAHHDAGPEIELEAESGPYCFTYFKRFYKKPETTLTIKSPNPENHTGREAHERAQKILSETIDIDLWRALCIQQGEAIQQANLSRQTSLSAALDIAAGGHQADPREESLFDKVKEEYGRYFTERGSEKKELQEAQKAQAESEAKVVSLEKQIQNLEKDIIRAADLGLELERLKKQEQDLRVDLFDYMKSLDEIKSLETVLETARLKLESAQKSEQAAKRDKAVRQDLIEAVLKAQKAHAELEESSKSSTASVKKSETDMERAQSDSFATEAQRKAAESLLNLRRADFDYFNNKLHLEQLKERKERIDRAREEAALSEEVLVKNSVDEAILKTIQKAERSLITARAMLETGAPNVLLRGLTDLDFQIDGEHTTIVKDEERSLSVSDRIRVTIPGSLQMDLTAGSSSSDLLKKVDEAKQKLDVLCNDAGVSNTDEARQSFEARREAQQSIARRKEIEQENLRDLTYEELERKVLGLGKGVPAYPTARVPKPDLPPNLASAKEALRSAEDGLERDNEAWEVARTELDSARKVRDGLRERYQKIRVELDLKADELKRAKDELSRSRGNASDDYLESEHLKCTKAVHKEEENVKSAEANLCGKEPDRVRILAETAQGSLQTTEKKREAAQQENTEVRTRLKVFGEEGLHEKLHAAQSHLNYIRQANKAMIRRASAAKLLYVTMKEERDKARRAYVAPLKEKIERLGRLVFNDSFEVEVTENLSVASRTMDGCNVPFDSLSGGTKEQISMISRLACAMTVSKDGGASLILDDALGYTDPERLKLMGAVLAKAGQECQIIILTCVPDRYSNIGEATVVRLG</sequence>
<feature type="compositionally biased region" description="Basic and acidic residues" evidence="2">
    <location>
        <begin position="316"/>
        <end position="326"/>
    </location>
</feature>
<name>A0A8J6P2H7_9BACT</name>
<dbReference type="InterPro" id="IPR027417">
    <property type="entry name" value="P-loop_NTPase"/>
</dbReference>
<dbReference type="GO" id="GO:0006302">
    <property type="term" value="P:double-strand break repair"/>
    <property type="evidence" value="ECO:0007669"/>
    <property type="project" value="InterPro"/>
</dbReference>
<evidence type="ECO:0000259" key="3">
    <source>
        <dbReference type="Pfam" id="PF13476"/>
    </source>
</evidence>
<dbReference type="SUPFAM" id="SSF52540">
    <property type="entry name" value="P-loop containing nucleoside triphosphate hydrolases"/>
    <property type="match status" value="1"/>
</dbReference>
<dbReference type="InterPro" id="IPR038729">
    <property type="entry name" value="Rad50/SbcC_AAA"/>
</dbReference>
<dbReference type="GO" id="GO:0016887">
    <property type="term" value="F:ATP hydrolysis activity"/>
    <property type="evidence" value="ECO:0007669"/>
    <property type="project" value="InterPro"/>
</dbReference>
<organism evidence="4 5">
    <name type="scientific">Candidatus Desulfatibia vada</name>
    <dbReference type="NCBI Taxonomy" id="2841696"/>
    <lineage>
        <taxon>Bacteria</taxon>
        <taxon>Pseudomonadati</taxon>
        <taxon>Thermodesulfobacteriota</taxon>
        <taxon>Desulfobacteria</taxon>
        <taxon>Desulfobacterales</taxon>
        <taxon>Desulfobacterales incertae sedis</taxon>
        <taxon>Candidatus Desulfatibia</taxon>
    </lineage>
</organism>
<evidence type="ECO:0000256" key="2">
    <source>
        <dbReference type="SAM" id="MobiDB-lite"/>
    </source>
</evidence>
<dbReference type="EMBL" id="JACNIG010000213">
    <property type="protein sequence ID" value="MBC8432266.1"/>
    <property type="molecule type" value="Genomic_DNA"/>
</dbReference>
<gene>
    <name evidence="4" type="ORF">H8D96_10125</name>
</gene>
<accession>A0A8J6P2H7</accession>
<dbReference type="AlphaFoldDB" id="A0A8J6P2H7"/>
<comment type="caution">
    <text evidence="4">The sequence shown here is derived from an EMBL/GenBank/DDBJ whole genome shotgun (WGS) entry which is preliminary data.</text>
</comment>
<feature type="coiled-coil region" evidence="1">
    <location>
        <begin position="670"/>
        <end position="697"/>
    </location>
</feature>
<dbReference type="Proteomes" id="UP000605201">
    <property type="component" value="Unassembled WGS sequence"/>
</dbReference>
<feature type="domain" description="Rad50/SbcC-type AAA" evidence="3">
    <location>
        <begin position="5"/>
        <end position="222"/>
    </location>
</feature>
<feature type="coiled-coil region" evidence="1">
    <location>
        <begin position="558"/>
        <end position="631"/>
    </location>
</feature>
<dbReference type="PANTHER" id="PTHR41259">
    <property type="entry name" value="DOUBLE-STRAND BREAK REPAIR RAD50 ATPASE, PUTATIVE-RELATED"/>
    <property type="match status" value="1"/>
</dbReference>
<proteinExistence type="predicted"/>
<feature type="region of interest" description="Disordered" evidence="2">
    <location>
        <begin position="302"/>
        <end position="331"/>
    </location>
</feature>